<dbReference type="AlphaFoldDB" id="A0AAW6U210"/>
<dbReference type="SUPFAM" id="SSF51735">
    <property type="entry name" value="NAD(P)-binding Rossmann-fold domains"/>
    <property type="match status" value="1"/>
</dbReference>
<dbReference type="EMBL" id="JASCXX010000021">
    <property type="protein sequence ID" value="MDI6450539.1"/>
    <property type="molecule type" value="Genomic_DNA"/>
</dbReference>
<feature type="domain" description="Glycosyl hydrolase family 4 C-terminal" evidence="13">
    <location>
        <begin position="195"/>
        <end position="409"/>
    </location>
</feature>
<keyword evidence="10" id="KW-0408">Iron</keyword>
<evidence type="ECO:0000256" key="11">
    <source>
        <dbReference type="PIRSR" id="PIRSR601088-4"/>
    </source>
</evidence>
<dbReference type="Gene3D" id="3.90.1820.10">
    <property type="entry name" value="AglA-like glucosidase"/>
    <property type="match status" value="1"/>
</dbReference>
<keyword evidence="6 10" id="KW-0464">Manganese</keyword>
<gene>
    <name evidence="14" type="primary">melA</name>
    <name evidence="14" type="ORF">QJ522_15880</name>
</gene>
<dbReference type="GO" id="GO:0004557">
    <property type="term" value="F:alpha-galactosidase activity"/>
    <property type="evidence" value="ECO:0007669"/>
    <property type="project" value="UniProtKB-EC"/>
</dbReference>
<protein>
    <submittedName>
        <fullName evidence="14">Alpha-galactosidase</fullName>
        <ecNumber evidence="14">3.2.1.22</ecNumber>
    </submittedName>
</protein>
<feature type="binding site" evidence="10">
    <location>
        <position position="200"/>
    </location>
    <ligand>
        <name>Mn(2+)</name>
        <dbReference type="ChEBI" id="CHEBI:29035"/>
    </ligand>
</feature>
<evidence type="ECO:0000313" key="15">
    <source>
        <dbReference type="Proteomes" id="UP001431776"/>
    </source>
</evidence>
<keyword evidence="8 12" id="KW-0326">Glycosidase</keyword>
<evidence type="ECO:0000256" key="5">
    <source>
        <dbReference type="ARBA" id="ARBA00023027"/>
    </source>
</evidence>
<dbReference type="PANTHER" id="PTHR32092:SF6">
    <property type="entry name" value="ALPHA-GALACTOSIDASE"/>
    <property type="match status" value="1"/>
</dbReference>
<accession>A0AAW6U210</accession>
<keyword evidence="15" id="KW-1185">Reference proteome</keyword>
<comment type="caution">
    <text evidence="14">The sequence shown here is derived from an EMBL/GenBank/DDBJ whole genome shotgun (WGS) entry which is preliminary data.</text>
</comment>
<feature type="binding site" evidence="9">
    <location>
        <position position="149"/>
    </location>
    <ligand>
        <name>substrate</name>
    </ligand>
</feature>
<name>A0AAW6U210_9BACT</name>
<evidence type="ECO:0000256" key="10">
    <source>
        <dbReference type="PIRSR" id="PIRSR601088-3"/>
    </source>
</evidence>
<dbReference type="SUPFAM" id="SSF56327">
    <property type="entry name" value="LDH C-terminal domain-like"/>
    <property type="match status" value="1"/>
</dbReference>
<dbReference type="PANTHER" id="PTHR32092">
    <property type="entry name" value="6-PHOSPHO-BETA-GLUCOSIDASE-RELATED"/>
    <property type="match status" value="1"/>
</dbReference>
<dbReference type="GO" id="GO:0046872">
    <property type="term" value="F:metal ion binding"/>
    <property type="evidence" value="ECO:0007669"/>
    <property type="project" value="UniProtKB-KW"/>
</dbReference>
<evidence type="ECO:0000256" key="1">
    <source>
        <dbReference type="ARBA" id="ARBA00001936"/>
    </source>
</evidence>
<keyword evidence="3 10" id="KW-0479">Metal-binding</keyword>
<evidence type="ECO:0000313" key="14">
    <source>
        <dbReference type="EMBL" id="MDI6450539.1"/>
    </source>
</evidence>
<evidence type="ECO:0000256" key="3">
    <source>
        <dbReference type="ARBA" id="ARBA00022723"/>
    </source>
</evidence>
<proteinExistence type="inferred from homology"/>
<dbReference type="InterPro" id="IPR022616">
    <property type="entry name" value="Glyco_hydro_4_C"/>
</dbReference>
<sequence length="475" mass="52668">MSKPKIAMIGAGSLIFCKTLVMDILATEALAGSEIRLMNRTRPKLAKMEAFVKKVIKENKLPATVTATLDRREALDGADYVINMIQIGGVEAFRMDYEIPLKYGVDQCIADSIGPGGIFRALRTIPVLADMAADMNELCPDAILLNYANPMGANCSALGSVADVQFIGLCHGVQTTLDLISRYVNVPKDQVDYVCAGINHMAWFLSLRDKRDGRDLYPILKRNIEKPEYYVNEKVRCEVMRHFGYFMTESTGHLSEYIPWFRSSKRALETYCDQPDFGGASGAYYHYCNMLAEKYKKVDYLATESPRITGRSVEYCSYILEAAETDRPFRLNGNVRNDGYITNLPQGCCVEVPVYVDSQGLHPVTIGELPVQCAALNQSNVTVQELAVEAALTGDPEYAMQAVAMDPLTSAVCTLKEIRDMTGEMLEAQRKWLPEFKGAKLTPRPMVQVTKNTVGVDVPLDPALAIANRFGELAK</sequence>
<dbReference type="InterPro" id="IPR036291">
    <property type="entry name" value="NAD(P)-bd_dom_sf"/>
</dbReference>
<keyword evidence="10" id="KW-0170">Cobalt</keyword>
<dbReference type="InterPro" id="IPR001088">
    <property type="entry name" value="Glyco_hydro_4"/>
</dbReference>
<dbReference type="Pfam" id="PF02056">
    <property type="entry name" value="Glyco_hydro_4"/>
    <property type="match status" value="1"/>
</dbReference>
<dbReference type="GO" id="GO:0016616">
    <property type="term" value="F:oxidoreductase activity, acting on the CH-OH group of donors, NAD or NADP as acceptor"/>
    <property type="evidence" value="ECO:0007669"/>
    <property type="project" value="InterPro"/>
</dbReference>
<feature type="site" description="Increases basicity of active site Tyr" evidence="11">
    <location>
        <position position="111"/>
    </location>
</feature>
<comment type="cofactor">
    <cofactor evidence="12">
        <name>NAD(+)</name>
        <dbReference type="ChEBI" id="CHEBI:57540"/>
    </cofactor>
    <text evidence="12">Binds 1 NAD(+) per subunit.</text>
</comment>
<evidence type="ECO:0000256" key="4">
    <source>
        <dbReference type="ARBA" id="ARBA00022801"/>
    </source>
</evidence>
<dbReference type="PRINTS" id="PR00732">
    <property type="entry name" value="GLHYDRLASE4"/>
</dbReference>
<organism evidence="14 15">
    <name type="scientific">Anaerobaca lacustris</name>
    <dbReference type="NCBI Taxonomy" id="3044600"/>
    <lineage>
        <taxon>Bacteria</taxon>
        <taxon>Pseudomonadati</taxon>
        <taxon>Planctomycetota</taxon>
        <taxon>Phycisphaerae</taxon>
        <taxon>Sedimentisphaerales</taxon>
        <taxon>Anaerobacaceae</taxon>
        <taxon>Anaerobaca</taxon>
    </lineage>
</organism>
<evidence type="ECO:0000256" key="8">
    <source>
        <dbReference type="ARBA" id="ARBA00023295"/>
    </source>
</evidence>
<dbReference type="RefSeq" id="WP_349245950.1">
    <property type="nucleotide sequence ID" value="NZ_JASCXX010000021.1"/>
</dbReference>
<dbReference type="EC" id="3.2.1.22" evidence="14"/>
<dbReference type="InterPro" id="IPR015955">
    <property type="entry name" value="Lactate_DH/Glyco_Ohase_4_C"/>
</dbReference>
<reference evidence="14" key="1">
    <citation type="submission" date="2023-05" db="EMBL/GenBank/DDBJ databases">
        <title>Anaerotaeda fermentans gen. nov., sp. nov., a novel anaerobic planctomycete of the new family within the order Sedimentisphaerales isolated from Taman Peninsula, Russia.</title>
        <authorList>
            <person name="Khomyakova M.A."/>
            <person name="Merkel A.Y."/>
            <person name="Slobodkin A.I."/>
        </authorList>
    </citation>
    <scope>NUCLEOTIDE SEQUENCE</scope>
    <source>
        <strain evidence="14">M17dextr</strain>
    </source>
</reference>
<evidence type="ECO:0000256" key="12">
    <source>
        <dbReference type="RuleBase" id="RU361152"/>
    </source>
</evidence>
<keyword evidence="4 12" id="KW-0378">Hydrolase</keyword>
<evidence type="ECO:0000256" key="7">
    <source>
        <dbReference type="ARBA" id="ARBA00023277"/>
    </source>
</evidence>
<dbReference type="Proteomes" id="UP001431776">
    <property type="component" value="Unassembled WGS sequence"/>
</dbReference>
<comment type="cofactor">
    <cofactor evidence="1">
        <name>Mn(2+)</name>
        <dbReference type="ChEBI" id="CHEBI:29035"/>
    </cofactor>
</comment>
<dbReference type="InterPro" id="IPR053715">
    <property type="entry name" value="GH4_Enzyme_sf"/>
</dbReference>
<keyword evidence="10" id="KW-0533">Nickel</keyword>
<dbReference type="NCBIfam" id="NF011657">
    <property type="entry name" value="PRK15076.1"/>
    <property type="match status" value="1"/>
</dbReference>
<feature type="binding site" evidence="10">
    <location>
        <position position="170"/>
    </location>
    <ligand>
        <name>Mn(2+)</name>
        <dbReference type="ChEBI" id="CHEBI:29035"/>
    </ligand>
</feature>
<keyword evidence="5 12" id="KW-0520">NAD</keyword>
<evidence type="ECO:0000256" key="9">
    <source>
        <dbReference type="PIRSR" id="PIRSR601088-2"/>
    </source>
</evidence>
<comment type="similarity">
    <text evidence="2 12">Belongs to the glycosyl hydrolase 4 family.</text>
</comment>
<dbReference type="GO" id="GO:0005975">
    <property type="term" value="P:carbohydrate metabolic process"/>
    <property type="evidence" value="ECO:0007669"/>
    <property type="project" value="InterPro"/>
</dbReference>
<evidence type="ECO:0000256" key="6">
    <source>
        <dbReference type="ARBA" id="ARBA00023211"/>
    </source>
</evidence>
<dbReference type="CDD" id="cd05297">
    <property type="entry name" value="GH4_alpha_glucosidase_galactosidase"/>
    <property type="match status" value="1"/>
</dbReference>
<evidence type="ECO:0000259" key="13">
    <source>
        <dbReference type="Pfam" id="PF11975"/>
    </source>
</evidence>
<keyword evidence="7" id="KW-0119">Carbohydrate metabolism</keyword>
<dbReference type="Pfam" id="PF11975">
    <property type="entry name" value="Glyco_hydro_4C"/>
    <property type="match status" value="1"/>
</dbReference>
<evidence type="ECO:0000256" key="2">
    <source>
        <dbReference type="ARBA" id="ARBA00010141"/>
    </source>
</evidence>